<feature type="transmembrane region" description="Helical" evidence="9">
    <location>
        <begin position="94"/>
        <end position="112"/>
    </location>
</feature>
<dbReference type="GO" id="GO:0005886">
    <property type="term" value="C:plasma membrane"/>
    <property type="evidence" value="ECO:0007669"/>
    <property type="project" value="UniProtKB-SubCell"/>
</dbReference>
<protein>
    <submittedName>
        <fullName evidence="12">Metabolite-proton symporter</fullName>
    </submittedName>
    <submittedName>
        <fullName evidence="11">Permeases of the major facilitator superfamily</fullName>
    </submittedName>
</protein>
<keyword evidence="4" id="KW-0997">Cell inner membrane</keyword>
<dbReference type="Gene3D" id="1.20.1250.20">
    <property type="entry name" value="MFS general substrate transporter like domains"/>
    <property type="match status" value="2"/>
</dbReference>
<dbReference type="CDD" id="cd17369">
    <property type="entry name" value="MFS_ShiA_like"/>
    <property type="match status" value="1"/>
</dbReference>
<evidence type="ECO:0000313" key="13">
    <source>
        <dbReference type="Proteomes" id="UP000035579"/>
    </source>
</evidence>
<feature type="transmembrane region" description="Helical" evidence="9">
    <location>
        <begin position="124"/>
        <end position="146"/>
    </location>
</feature>
<dbReference type="AlphaFoldDB" id="A0AAC8TIF7"/>
<feature type="domain" description="Major facilitator superfamily (MFS) profile" evidence="10">
    <location>
        <begin position="21"/>
        <end position="439"/>
    </location>
</feature>
<dbReference type="KEGG" id="age:AA314_08943"/>
<dbReference type="Proteomes" id="UP000256345">
    <property type="component" value="Unassembled WGS sequence"/>
</dbReference>
<evidence type="ECO:0000256" key="4">
    <source>
        <dbReference type="ARBA" id="ARBA00022519"/>
    </source>
</evidence>
<evidence type="ECO:0000259" key="10">
    <source>
        <dbReference type="PROSITE" id="PS50850"/>
    </source>
</evidence>
<feature type="transmembrane region" description="Helical" evidence="9">
    <location>
        <begin position="197"/>
        <end position="216"/>
    </location>
</feature>
<dbReference type="SUPFAM" id="SSF103473">
    <property type="entry name" value="MFS general substrate transporter"/>
    <property type="match status" value="1"/>
</dbReference>
<dbReference type="PANTHER" id="PTHR43045">
    <property type="entry name" value="SHIKIMATE TRANSPORTER"/>
    <property type="match status" value="1"/>
</dbReference>
<feature type="region of interest" description="Disordered" evidence="8">
    <location>
        <begin position="444"/>
        <end position="464"/>
    </location>
</feature>
<evidence type="ECO:0000313" key="14">
    <source>
        <dbReference type="Proteomes" id="UP000256345"/>
    </source>
</evidence>
<dbReference type="InterPro" id="IPR020846">
    <property type="entry name" value="MFS_dom"/>
</dbReference>
<dbReference type="Pfam" id="PF00083">
    <property type="entry name" value="Sugar_tr"/>
    <property type="match status" value="1"/>
</dbReference>
<organism evidence="11 13">
    <name type="scientific">Archangium gephyra</name>
    <dbReference type="NCBI Taxonomy" id="48"/>
    <lineage>
        <taxon>Bacteria</taxon>
        <taxon>Pseudomonadati</taxon>
        <taxon>Myxococcota</taxon>
        <taxon>Myxococcia</taxon>
        <taxon>Myxococcales</taxon>
        <taxon>Cystobacterineae</taxon>
        <taxon>Archangiaceae</taxon>
        <taxon>Archangium</taxon>
    </lineage>
</organism>
<sequence length="464" mass="49379">MTVPNASQAPEQAQHTNIWKVAAASFIGTAVEWYDFFLYGTAAALIFNRLFFPSFDPLMGTLAAFATFAVGFVARPLGGIIFGHFGDKLGRKSMLSATLMIMGLATFAIGLLPTYETIGVGAPILLVLLRILQGFGLGGEWGGAVLMAVEHAPPNRRGFYGSWPQMGAPAGLLVANAVFSLFSRLPEEQFISWGWRVPFLFSAVLIGIGVFIRVSVAESPAFRAQQAAHQASKAQSAAPEKLPILEVLRTYPRQILLAMGARFAENGFFYIVTTFVLTYGTEQLKLEKSTMLNGVLAATTVHLVAIPAFGALSDVVGRRPVYLGGALGCALLAFPFFWLVDTRSTALIVVAISLGIIAHAAMYGPQASFFSELFGTRVRYSGASLGYQLASVFAGGLSPLTATFLLSQSGGKPWPVSLYMVGLALVTLVSVYLSAETFRGHLSEPAPTAPSEGAAGSGERREVA</sequence>
<dbReference type="NCBIfam" id="TIGR00883">
    <property type="entry name" value="2A0106"/>
    <property type="match status" value="1"/>
</dbReference>
<dbReference type="EMBL" id="QUMU01000011">
    <property type="protein sequence ID" value="REG26721.1"/>
    <property type="molecule type" value="Genomic_DNA"/>
</dbReference>
<dbReference type="InterPro" id="IPR005828">
    <property type="entry name" value="MFS_sugar_transport-like"/>
</dbReference>
<dbReference type="GO" id="GO:0022857">
    <property type="term" value="F:transmembrane transporter activity"/>
    <property type="evidence" value="ECO:0007669"/>
    <property type="project" value="InterPro"/>
</dbReference>
<feature type="transmembrane region" description="Helical" evidence="9">
    <location>
        <begin position="291"/>
        <end position="309"/>
    </location>
</feature>
<dbReference type="InterPro" id="IPR004736">
    <property type="entry name" value="MHS_symport"/>
</dbReference>
<keyword evidence="2" id="KW-0813">Transport</keyword>
<accession>A0AAC8TIF7</accession>
<keyword evidence="3" id="KW-1003">Cell membrane</keyword>
<dbReference type="InterPro" id="IPR036259">
    <property type="entry name" value="MFS_trans_sf"/>
</dbReference>
<evidence type="ECO:0000256" key="5">
    <source>
        <dbReference type="ARBA" id="ARBA00022692"/>
    </source>
</evidence>
<keyword evidence="6 9" id="KW-1133">Transmembrane helix</keyword>
<evidence type="ECO:0000256" key="6">
    <source>
        <dbReference type="ARBA" id="ARBA00022989"/>
    </source>
</evidence>
<evidence type="ECO:0000256" key="1">
    <source>
        <dbReference type="ARBA" id="ARBA00004429"/>
    </source>
</evidence>
<dbReference type="RefSeq" id="WP_047860372.1">
    <property type="nucleotide sequence ID" value="NZ_CP011509.1"/>
</dbReference>
<reference evidence="12 14" key="2">
    <citation type="submission" date="2018-08" db="EMBL/GenBank/DDBJ databases">
        <title>Genomic Encyclopedia of Archaeal and Bacterial Type Strains, Phase II (KMG-II): from individual species to whole genera.</title>
        <authorList>
            <person name="Goeker M."/>
        </authorList>
    </citation>
    <scope>NUCLEOTIDE SEQUENCE [LARGE SCALE GENOMIC DNA]</scope>
    <source>
        <strain evidence="12 14">DSM 2261</strain>
    </source>
</reference>
<evidence type="ECO:0000256" key="7">
    <source>
        <dbReference type="ARBA" id="ARBA00023136"/>
    </source>
</evidence>
<keyword evidence="14" id="KW-1185">Reference proteome</keyword>
<evidence type="ECO:0000256" key="3">
    <source>
        <dbReference type="ARBA" id="ARBA00022475"/>
    </source>
</evidence>
<keyword evidence="5 9" id="KW-0812">Transmembrane</keyword>
<keyword evidence="7 9" id="KW-0472">Membrane</keyword>
<feature type="transmembrane region" description="Helical" evidence="9">
    <location>
        <begin position="321"/>
        <end position="340"/>
    </location>
</feature>
<name>A0AAC8TIF7_9BACT</name>
<feature type="transmembrane region" description="Helical" evidence="9">
    <location>
        <begin position="33"/>
        <end position="52"/>
    </location>
</feature>
<evidence type="ECO:0000256" key="2">
    <source>
        <dbReference type="ARBA" id="ARBA00022448"/>
    </source>
</evidence>
<dbReference type="Proteomes" id="UP000035579">
    <property type="component" value="Chromosome"/>
</dbReference>
<feature type="transmembrane region" description="Helical" evidence="9">
    <location>
        <begin position="346"/>
        <end position="364"/>
    </location>
</feature>
<dbReference type="PROSITE" id="PS50850">
    <property type="entry name" value="MFS"/>
    <property type="match status" value="1"/>
</dbReference>
<proteinExistence type="predicted"/>
<feature type="transmembrane region" description="Helical" evidence="9">
    <location>
        <begin position="167"/>
        <end position="185"/>
    </location>
</feature>
<dbReference type="FunFam" id="1.20.1250.20:FF:000001">
    <property type="entry name" value="Dicarboxylate MFS transporter"/>
    <property type="match status" value="1"/>
</dbReference>
<evidence type="ECO:0000313" key="11">
    <source>
        <dbReference type="EMBL" id="AKJ07317.1"/>
    </source>
</evidence>
<feature type="transmembrane region" description="Helical" evidence="9">
    <location>
        <begin position="58"/>
        <end position="82"/>
    </location>
</feature>
<feature type="transmembrane region" description="Helical" evidence="9">
    <location>
        <begin position="255"/>
        <end position="279"/>
    </location>
</feature>
<evidence type="ECO:0000313" key="12">
    <source>
        <dbReference type="EMBL" id="REG26721.1"/>
    </source>
</evidence>
<gene>
    <name evidence="11" type="ORF">AA314_08943</name>
    <name evidence="12" type="ORF">ATI61_111272</name>
</gene>
<comment type="subcellular location">
    <subcellularLocation>
        <location evidence="1">Cell inner membrane</location>
        <topology evidence="1">Multi-pass membrane protein</topology>
    </subcellularLocation>
</comment>
<dbReference type="EMBL" id="CP011509">
    <property type="protein sequence ID" value="AKJ07317.1"/>
    <property type="molecule type" value="Genomic_DNA"/>
</dbReference>
<feature type="transmembrane region" description="Helical" evidence="9">
    <location>
        <begin position="418"/>
        <end position="435"/>
    </location>
</feature>
<feature type="transmembrane region" description="Helical" evidence="9">
    <location>
        <begin position="385"/>
        <end position="406"/>
    </location>
</feature>
<evidence type="ECO:0000256" key="8">
    <source>
        <dbReference type="SAM" id="MobiDB-lite"/>
    </source>
</evidence>
<reference evidence="11 13" key="1">
    <citation type="submission" date="2015-05" db="EMBL/GenBank/DDBJ databases">
        <title>Genome assembly of Archangium gephyra DSM 2261.</title>
        <authorList>
            <person name="Sharma G."/>
            <person name="Subramanian S."/>
        </authorList>
    </citation>
    <scope>NUCLEOTIDE SEQUENCE [LARGE SCALE GENOMIC DNA]</scope>
    <source>
        <strain evidence="11 13">DSM 2261</strain>
    </source>
</reference>
<evidence type="ECO:0000256" key="9">
    <source>
        <dbReference type="SAM" id="Phobius"/>
    </source>
</evidence>
<dbReference type="PANTHER" id="PTHR43045:SF1">
    <property type="entry name" value="SHIKIMATE TRANSPORTER"/>
    <property type="match status" value="1"/>
</dbReference>